<dbReference type="AlphaFoldDB" id="E6YJ16"/>
<gene>
    <name evidence="1" type="ordered locus">BARCL_1182</name>
</gene>
<reference evidence="2" key="1">
    <citation type="submission" date="2009-11" db="EMBL/GenBank/DDBJ databases">
        <title>Genome sequencing of Bartonella species and comparative genomics.</title>
        <authorList>
            <person name="Engel P."/>
            <person name="Salzburger W."/>
            <person name="Marius L."/>
            <person name="Chao-Chin C."/>
            <person name="Soichi M."/>
            <person name="Christa L."/>
            <person name="Alexandra C."/>
            <person name="Aurelie L."/>
            <person name="Claudine M."/>
            <person name="Stephan S.C."/>
            <person name="Christoph D."/>
        </authorList>
    </citation>
    <scope>NUCLEOTIDE SEQUENCE [LARGE SCALE GENOMIC DNA]</scope>
    <source>
        <strain evidence="2">CIP 104772 / 73</strain>
    </source>
</reference>
<dbReference type="Proteomes" id="UP000009101">
    <property type="component" value="Chromosome"/>
</dbReference>
<organism evidence="1 2">
    <name type="scientific">Bartonella clarridgeiae (strain CCUG 45776 / CIP 104772 / 73)</name>
    <dbReference type="NCBI Taxonomy" id="696125"/>
    <lineage>
        <taxon>Bacteria</taxon>
        <taxon>Pseudomonadati</taxon>
        <taxon>Pseudomonadota</taxon>
        <taxon>Alphaproteobacteria</taxon>
        <taxon>Hyphomicrobiales</taxon>
        <taxon>Bartonellaceae</taxon>
        <taxon>Bartonella</taxon>
    </lineage>
</organism>
<dbReference type="HOGENOM" id="CLU_3004845_0_0_5"/>
<keyword evidence="2" id="KW-1185">Reference proteome</keyword>
<evidence type="ECO:0000313" key="1">
    <source>
        <dbReference type="EMBL" id="CBI76854.1"/>
    </source>
</evidence>
<accession>E6YJ16</accession>
<reference evidence="1 2" key="2">
    <citation type="journal article" date="2011" name="PLoS Genet.">
        <title>Parallel evolution of a type IV secretion system in radiating lineages of the host-restricted bacterial pathogen Bartonella.</title>
        <authorList>
            <person name="Engel P."/>
            <person name="Salzburger W."/>
            <person name="Liesch M."/>
            <person name="Chang C.C."/>
            <person name="Maruyama S."/>
            <person name="Lanz C."/>
            <person name="Calteau A."/>
            <person name="Lajus A."/>
            <person name="Medigue C."/>
            <person name="Schuster S.C."/>
            <person name="Dehio C."/>
        </authorList>
    </citation>
    <scope>NUCLEOTIDE SEQUENCE [LARGE SCALE GENOMIC DNA]</scope>
    <source>
        <strain evidence="2">CIP 104772 / 73</strain>
    </source>
</reference>
<dbReference type="STRING" id="696125.BARCL_1182"/>
<protein>
    <submittedName>
        <fullName evidence="1">Uncharacterized protein</fullName>
    </submittedName>
</protein>
<dbReference type="EMBL" id="FN645454">
    <property type="protein sequence ID" value="CBI76854.1"/>
    <property type="molecule type" value="Genomic_DNA"/>
</dbReference>
<name>E6YJ16_BARC7</name>
<proteinExistence type="predicted"/>
<evidence type="ECO:0000313" key="2">
    <source>
        <dbReference type="Proteomes" id="UP000009101"/>
    </source>
</evidence>
<dbReference type="KEGG" id="bcd:BARCL_1182"/>
<sequence length="56" mass="6702">MIQYAVSCARNDEHYPEKKKEINSIKEKIISRKDDPLRPPNIAFNHHSLDFFHYLC</sequence>